<protein>
    <submittedName>
        <fullName evidence="2">Uncharacterized protein</fullName>
    </submittedName>
</protein>
<feature type="region of interest" description="Disordered" evidence="1">
    <location>
        <begin position="97"/>
        <end position="119"/>
    </location>
</feature>
<organism evidence="2 3">
    <name type="scientific">Hirundo rustica rustica</name>
    <dbReference type="NCBI Taxonomy" id="333673"/>
    <lineage>
        <taxon>Eukaryota</taxon>
        <taxon>Metazoa</taxon>
        <taxon>Chordata</taxon>
        <taxon>Craniata</taxon>
        <taxon>Vertebrata</taxon>
        <taxon>Euteleostomi</taxon>
        <taxon>Archelosauria</taxon>
        <taxon>Archosauria</taxon>
        <taxon>Dinosauria</taxon>
        <taxon>Saurischia</taxon>
        <taxon>Theropoda</taxon>
        <taxon>Coelurosauria</taxon>
        <taxon>Aves</taxon>
        <taxon>Neognathae</taxon>
        <taxon>Neoaves</taxon>
        <taxon>Telluraves</taxon>
        <taxon>Australaves</taxon>
        <taxon>Passeriformes</taxon>
        <taxon>Sylvioidea</taxon>
        <taxon>Hirundinidae</taxon>
        <taxon>Hirundo</taxon>
    </lineage>
</organism>
<evidence type="ECO:0000256" key="1">
    <source>
        <dbReference type="SAM" id="MobiDB-lite"/>
    </source>
</evidence>
<name>A0A3M0JB49_HIRRU</name>
<dbReference type="EMBL" id="QRBI01000179">
    <property type="protein sequence ID" value="RMB96113.1"/>
    <property type="molecule type" value="Genomic_DNA"/>
</dbReference>
<dbReference type="AlphaFoldDB" id="A0A3M0JB49"/>
<accession>A0A3M0JB49</accession>
<evidence type="ECO:0000313" key="2">
    <source>
        <dbReference type="EMBL" id="RMB96113.1"/>
    </source>
</evidence>
<reference evidence="2 3" key="1">
    <citation type="submission" date="2018-07" db="EMBL/GenBank/DDBJ databases">
        <title>A high quality draft genome assembly of the barn swallow (H. rustica rustica).</title>
        <authorList>
            <person name="Formenti G."/>
            <person name="Chiara M."/>
            <person name="Poveda L."/>
            <person name="Francoijs K.-J."/>
            <person name="Bonisoli-Alquati A."/>
            <person name="Canova L."/>
            <person name="Gianfranceschi L."/>
            <person name="Horner D.S."/>
            <person name="Saino N."/>
        </authorList>
    </citation>
    <scope>NUCLEOTIDE SEQUENCE [LARGE SCALE GENOMIC DNA]</scope>
    <source>
        <strain evidence="2">Chelidonia</strain>
        <tissue evidence="2">Blood</tissue>
    </source>
</reference>
<comment type="caution">
    <text evidence="2">The sequence shown here is derived from an EMBL/GenBank/DDBJ whole genome shotgun (WGS) entry which is preliminary data.</text>
</comment>
<gene>
    <name evidence="2" type="ORF">DUI87_27399</name>
</gene>
<proteinExistence type="predicted"/>
<dbReference type="Proteomes" id="UP000269221">
    <property type="component" value="Unassembled WGS sequence"/>
</dbReference>
<sequence length="119" mass="13304">MQGSPVLGLALPASGAALSAQRHVGSPGTSRAGREPQEWREQKWAVGELGVFQKPEDVWSMDTGDPQISQARERGTPESADFWDSCEAKLVIREKGSYMDSFEPQQPREQEHEYKFDPQ</sequence>
<keyword evidence="3" id="KW-1185">Reference proteome</keyword>
<feature type="compositionally biased region" description="Basic and acidic residues" evidence="1">
    <location>
        <begin position="106"/>
        <end position="119"/>
    </location>
</feature>
<feature type="region of interest" description="Disordered" evidence="1">
    <location>
        <begin position="55"/>
        <end position="80"/>
    </location>
</feature>
<evidence type="ECO:0000313" key="3">
    <source>
        <dbReference type="Proteomes" id="UP000269221"/>
    </source>
</evidence>